<name>A0A0F7FQ83_9ACTN</name>
<protein>
    <submittedName>
        <fullName evidence="2">Uncharacterized protein</fullName>
    </submittedName>
</protein>
<dbReference type="KEGG" id="sxi:SXIM_07150"/>
<keyword evidence="3" id="KW-1185">Reference proteome</keyword>
<feature type="compositionally biased region" description="Low complexity" evidence="1">
    <location>
        <begin position="50"/>
        <end position="60"/>
    </location>
</feature>
<feature type="region of interest" description="Disordered" evidence="1">
    <location>
        <begin position="23"/>
        <end position="60"/>
    </location>
</feature>
<feature type="compositionally biased region" description="Basic residues" evidence="1">
    <location>
        <begin position="23"/>
        <end position="33"/>
    </location>
</feature>
<evidence type="ECO:0000256" key="1">
    <source>
        <dbReference type="SAM" id="MobiDB-lite"/>
    </source>
</evidence>
<organism evidence="2 3">
    <name type="scientific">Streptomyces xiamenensis</name>
    <dbReference type="NCBI Taxonomy" id="408015"/>
    <lineage>
        <taxon>Bacteria</taxon>
        <taxon>Bacillati</taxon>
        <taxon>Actinomycetota</taxon>
        <taxon>Actinomycetes</taxon>
        <taxon>Kitasatosporales</taxon>
        <taxon>Streptomycetaceae</taxon>
        <taxon>Streptomyces</taxon>
    </lineage>
</organism>
<reference evidence="2" key="1">
    <citation type="submission" date="2019-08" db="EMBL/GenBank/DDBJ databases">
        <title>Complete genome sequence of a mangrove-derived Streptomyces xiamenensis.</title>
        <authorList>
            <person name="Xu J."/>
        </authorList>
    </citation>
    <scope>NUCLEOTIDE SEQUENCE</scope>
    <source>
        <strain evidence="2">318</strain>
    </source>
</reference>
<dbReference type="Proteomes" id="UP000034034">
    <property type="component" value="Chromosome"/>
</dbReference>
<dbReference type="AlphaFoldDB" id="A0A0F7FQ83"/>
<gene>
    <name evidence="2" type="ORF">SXIM_07150</name>
</gene>
<sequence>MLRQGPTAPVFVHILDSCRCHRRARHTPHRRAVRTPERLAGPSAPPGPPRTRTARPMIAA</sequence>
<dbReference type="HOGENOM" id="CLU_2940091_0_0_11"/>
<evidence type="ECO:0000313" key="2">
    <source>
        <dbReference type="EMBL" id="AKG42099.1"/>
    </source>
</evidence>
<dbReference type="EMBL" id="CP009922">
    <property type="protein sequence ID" value="AKG42099.1"/>
    <property type="molecule type" value="Genomic_DNA"/>
</dbReference>
<proteinExistence type="predicted"/>
<evidence type="ECO:0000313" key="3">
    <source>
        <dbReference type="Proteomes" id="UP000034034"/>
    </source>
</evidence>
<accession>A0A0F7FQ83</accession>